<proteinExistence type="inferred from homology"/>
<dbReference type="Pfam" id="PF13350">
    <property type="entry name" value="Y_phosphatase3"/>
    <property type="match status" value="1"/>
</dbReference>
<dbReference type="InterPro" id="IPR000387">
    <property type="entry name" value="Tyr_Pase_dom"/>
</dbReference>
<evidence type="ECO:0000313" key="3">
    <source>
        <dbReference type="EMBL" id="CAA9523670.1"/>
    </source>
</evidence>
<gene>
    <name evidence="3" type="ORF">AVDCRST_MAG73-338</name>
</gene>
<dbReference type="EMBL" id="CADCWE010000019">
    <property type="protein sequence ID" value="CAA9523670.1"/>
    <property type="molecule type" value="Genomic_DNA"/>
</dbReference>
<comment type="similarity">
    <text evidence="1">Belongs to the protein-tyrosine phosphatase family.</text>
</comment>
<dbReference type="InterPro" id="IPR029021">
    <property type="entry name" value="Prot-tyrosine_phosphatase-like"/>
</dbReference>
<protein>
    <recommendedName>
        <fullName evidence="2">Tyrosine specific protein phosphatases domain-containing protein</fullName>
    </recommendedName>
</protein>
<dbReference type="InterPro" id="IPR026893">
    <property type="entry name" value="Tyr/Ser_Pase_IphP-type"/>
</dbReference>
<sequence length="305" mass="32262">MSRIPGGRLESWGRATVSNTRAVFGSCRRGGGRHDEAIGGELPTARGATRMANDQRERRLAWDGCLNARDLGGYATADGRETRWGRVVRSASLEALTPAGQDALAAYGVRTVVDLRSADELAAFPNPFAADEEAKRHGIAYIHAPLVDPAAGDPPPFTTLADLYAGMFDRFACQIAGVMTTIAGAAEGGVLVHCRAGKDRTGLICALLLDLARVDRATIAADYALNAECLREQELDYVENGPGDRAEREKILTVYAPTAAVMTETLDRLAARHGGAEPYLLQAGVSTGEIAALRERLLGSGDGGA</sequence>
<dbReference type="PANTHER" id="PTHR31126">
    <property type="entry name" value="TYROSINE-PROTEIN PHOSPHATASE"/>
    <property type="match status" value="1"/>
</dbReference>
<organism evidence="3">
    <name type="scientific">uncultured Thermomicrobiales bacterium</name>
    <dbReference type="NCBI Taxonomy" id="1645740"/>
    <lineage>
        <taxon>Bacteria</taxon>
        <taxon>Pseudomonadati</taxon>
        <taxon>Thermomicrobiota</taxon>
        <taxon>Thermomicrobia</taxon>
        <taxon>Thermomicrobiales</taxon>
        <taxon>environmental samples</taxon>
    </lineage>
</organism>
<dbReference type="AlphaFoldDB" id="A0A6J4THM3"/>
<name>A0A6J4THM3_9BACT</name>
<evidence type="ECO:0000256" key="1">
    <source>
        <dbReference type="ARBA" id="ARBA00009580"/>
    </source>
</evidence>
<dbReference type="PANTHER" id="PTHR31126:SF1">
    <property type="entry name" value="TYROSINE SPECIFIC PROTEIN PHOSPHATASES DOMAIN-CONTAINING PROTEIN"/>
    <property type="match status" value="1"/>
</dbReference>
<feature type="domain" description="Tyrosine specific protein phosphatases" evidence="2">
    <location>
        <begin position="169"/>
        <end position="240"/>
    </location>
</feature>
<dbReference type="InterPro" id="IPR016130">
    <property type="entry name" value="Tyr_Pase_AS"/>
</dbReference>
<dbReference type="SUPFAM" id="SSF52799">
    <property type="entry name" value="(Phosphotyrosine protein) phosphatases II"/>
    <property type="match status" value="1"/>
</dbReference>
<evidence type="ECO:0000259" key="2">
    <source>
        <dbReference type="PROSITE" id="PS50056"/>
    </source>
</evidence>
<dbReference type="PROSITE" id="PS00383">
    <property type="entry name" value="TYR_PHOSPHATASE_1"/>
    <property type="match status" value="1"/>
</dbReference>
<reference evidence="3" key="1">
    <citation type="submission" date="2020-02" db="EMBL/GenBank/DDBJ databases">
        <authorList>
            <person name="Meier V. D."/>
        </authorList>
    </citation>
    <scope>NUCLEOTIDE SEQUENCE</scope>
    <source>
        <strain evidence="3">AVDCRST_MAG73</strain>
    </source>
</reference>
<dbReference type="GO" id="GO:0004721">
    <property type="term" value="F:phosphoprotein phosphatase activity"/>
    <property type="evidence" value="ECO:0007669"/>
    <property type="project" value="InterPro"/>
</dbReference>
<accession>A0A6J4THM3</accession>
<dbReference type="PROSITE" id="PS50056">
    <property type="entry name" value="TYR_PHOSPHATASE_2"/>
    <property type="match status" value="1"/>
</dbReference>
<dbReference type="Gene3D" id="3.90.190.10">
    <property type="entry name" value="Protein tyrosine phosphatase superfamily"/>
    <property type="match status" value="1"/>
</dbReference>